<evidence type="ECO:0000256" key="1">
    <source>
        <dbReference type="SAM" id="MobiDB-lite"/>
    </source>
</evidence>
<feature type="region of interest" description="Disordered" evidence="1">
    <location>
        <begin position="253"/>
        <end position="324"/>
    </location>
</feature>
<feature type="compositionally biased region" description="Acidic residues" evidence="1">
    <location>
        <begin position="83"/>
        <end position="95"/>
    </location>
</feature>
<feature type="region of interest" description="Disordered" evidence="1">
    <location>
        <begin position="1"/>
        <end position="120"/>
    </location>
</feature>
<name>A0A6N9TQR5_DISTH</name>
<keyword evidence="3" id="KW-1185">Reference proteome</keyword>
<dbReference type="EMBL" id="JAAGRR010000017">
    <property type="protein sequence ID" value="NDY41787.1"/>
    <property type="molecule type" value="Genomic_DNA"/>
</dbReference>
<feature type="compositionally biased region" description="Low complexity" evidence="1">
    <location>
        <begin position="96"/>
        <end position="112"/>
    </location>
</feature>
<evidence type="ECO:0000313" key="2">
    <source>
        <dbReference type="EMBL" id="NDY41787.1"/>
    </source>
</evidence>
<gene>
    <name evidence="2" type="ORF">G3N55_02825</name>
</gene>
<proteinExistence type="predicted"/>
<dbReference type="RefSeq" id="WP_163297943.1">
    <property type="nucleotide sequence ID" value="NZ_JAAGRR010000017.1"/>
</dbReference>
<accession>A0A6N9TQR5</accession>
<sequence length="577" mass="60605">MSDENINPEELTREIEGTIDDLFNPEKTVEIDPLTNKVKEEGPPAEEPGAEPAAPAEDAGGAGAVPEPEPAPAAEAGTGGLELDLELELDLDLEEPAAPAAEAAPAGPAPAAEEPPRNALLDALGAMEQSFLSLDWEISDANLSAARENVARLQEALSTAGDADAIAITRAMDAMLDVLQSAPEKAPPGAPKALNGATATLRTLIASRPESQETRRQLIEGAITQLKAAGGEPAQPAPEAPVADPGLAAFFEEESRPPEPAAPSVEPSPGPAEAGLELELEPEPGSAPPGPPPEPERPEAPSPEPAASPAPPPPAMDREEAASEVQKILQEEIKALDRWARRLRPIEALLAKTPGLEKLHRFQAELRADLEARSTRLKGVFSAAAMVAVDDIDLGALAATAAAEAATPCPWDRLVYCHWQGIAACFPEAEVAYAGPPPKRARRALKKAEMLPLEKMRKGRFSSFKGIFAGPINELSPDQMKKLSLPIFDNPLVPEDVELPEDTEDHLLVLYSPEHGGAAVVVDGPPRPVEDTSGLGWTPAREGERGPAGRIELQGQVCPVFSVAALLEADLAETEAA</sequence>
<comment type="caution">
    <text evidence="2">The sequence shown here is derived from an EMBL/GenBank/DDBJ whole genome shotgun (WGS) entry which is preliminary data.</text>
</comment>
<feature type="region of interest" description="Disordered" evidence="1">
    <location>
        <begin position="525"/>
        <end position="546"/>
    </location>
</feature>
<dbReference type="AlphaFoldDB" id="A0A6N9TQR5"/>
<feature type="compositionally biased region" description="Pro residues" evidence="1">
    <location>
        <begin position="300"/>
        <end position="315"/>
    </location>
</feature>
<feature type="compositionally biased region" description="Low complexity" evidence="1">
    <location>
        <begin position="50"/>
        <end position="59"/>
    </location>
</feature>
<protein>
    <submittedName>
        <fullName evidence="2">Uncharacterized protein</fullName>
    </submittedName>
</protein>
<reference evidence="2 3" key="1">
    <citation type="submission" date="2020-02" db="EMBL/GenBank/DDBJ databases">
        <title>Comparative genomics of sulfur disproportionating microorganisms.</title>
        <authorList>
            <person name="Ward L.M."/>
            <person name="Bertran E."/>
            <person name="Johnston D.T."/>
        </authorList>
    </citation>
    <scope>NUCLEOTIDE SEQUENCE [LARGE SCALE GENOMIC DNA]</scope>
    <source>
        <strain evidence="2 3">DSM 100025</strain>
    </source>
</reference>
<dbReference type="Proteomes" id="UP000469346">
    <property type="component" value="Unassembled WGS sequence"/>
</dbReference>
<organism evidence="2 3">
    <name type="scientific">Dissulfurirhabdus thermomarina</name>
    <dbReference type="NCBI Taxonomy" id="1765737"/>
    <lineage>
        <taxon>Bacteria</taxon>
        <taxon>Deltaproteobacteria</taxon>
        <taxon>Dissulfurirhabdaceae</taxon>
        <taxon>Dissulfurirhabdus</taxon>
    </lineage>
</organism>
<evidence type="ECO:0000313" key="3">
    <source>
        <dbReference type="Proteomes" id="UP000469346"/>
    </source>
</evidence>
<feature type="compositionally biased region" description="Pro residues" evidence="1">
    <location>
        <begin position="258"/>
        <end position="270"/>
    </location>
</feature>